<feature type="compositionally biased region" description="Polar residues" evidence="1">
    <location>
        <begin position="79"/>
        <end position="92"/>
    </location>
</feature>
<feature type="region of interest" description="Disordered" evidence="1">
    <location>
        <begin position="265"/>
        <end position="286"/>
    </location>
</feature>
<evidence type="ECO:0000313" key="3">
    <source>
        <dbReference type="Proteomes" id="UP001626549"/>
    </source>
</evidence>
<feature type="compositionally biased region" description="Polar residues" evidence="1">
    <location>
        <begin position="108"/>
        <end position="138"/>
    </location>
</feature>
<evidence type="ECO:0000313" key="2">
    <source>
        <dbReference type="EMBL" id="WOJ96138.1"/>
    </source>
</evidence>
<reference evidence="2 3" key="1">
    <citation type="submission" date="2023-10" db="EMBL/GenBank/DDBJ databases">
        <title>Two novel species belonging to the OM43/NOR5 clade.</title>
        <authorList>
            <person name="Park M."/>
        </authorList>
    </citation>
    <scope>NUCLEOTIDE SEQUENCE [LARGE SCALE GENOMIC DNA]</scope>
    <source>
        <strain evidence="2 3">IMCC45268</strain>
    </source>
</reference>
<sequence length="286" mass="29461">MADESEERYDIAFAGECLDGRDPTAVRTAVGALFKADEATLDRLFSGTRQRIKKNCDKGTALKYQKSLAKAGAKAIITRVSSESPDSNQSPASTTTSSTGSSTESNTKATTGASTSPAQDSDPSAADNTEPNTANTGESGFELLPGGSDILRPDERVPHEDAQVDLSHLTLAATGDRLSEATSESAPQVSAPDFDVAEPGARMGTENTEAPAATPDTSALDLAPAGADLADGDNHNVAVTAVSTDHLDLADAGSDLLTADERVVSDATAPDTSHIALDDLDEPLKT</sequence>
<feature type="compositionally biased region" description="Low complexity" evidence="1">
    <location>
        <begin position="93"/>
        <end position="107"/>
    </location>
</feature>
<evidence type="ECO:0000256" key="1">
    <source>
        <dbReference type="SAM" id="MobiDB-lite"/>
    </source>
</evidence>
<dbReference type="RefSeq" id="WP_407326826.1">
    <property type="nucleotide sequence ID" value="NZ_CP136865.1"/>
</dbReference>
<proteinExistence type="predicted"/>
<organism evidence="2 3">
    <name type="scientific">Congregibacter brevis</name>
    <dbReference type="NCBI Taxonomy" id="3081201"/>
    <lineage>
        <taxon>Bacteria</taxon>
        <taxon>Pseudomonadati</taxon>
        <taxon>Pseudomonadota</taxon>
        <taxon>Gammaproteobacteria</taxon>
        <taxon>Cellvibrionales</taxon>
        <taxon>Halieaceae</taxon>
        <taxon>Congregibacter</taxon>
    </lineage>
</organism>
<name>A0ABZ0IAK9_9GAMM</name>
<dbReference type="EMBL" id="CP136865">
    <property type="protein sequence ID" value="WOJ96138.1"/>
    <property type="molecule type" value="Genomic_DNA"/>
</dbReference>
<feature type="region of interest" description="Disordered" evidence="1">
    <location>
        <begin position="177"/>
        <end position="227"/>
    </location>
</feature>
<keyword evidence="3" id="KW-1185">Reference proteome</keyword>
<protein>
    <submittedName>
        <fullName evidence="2">Uncharacterized protein</fullName>
    </submittedName>
</protein>
<dbReference type="Proteomes" id="UP001626549">
    <property type="component" value="Chromosome"/>
</dbReference>
<gene>
    <name evidence="2" type="ORF">R0137_12910</name>
</gene>
<accession>A0ABZ0IAK9</accession>
<feature type="region of interest" description="Disordered" evidence="1">
    <location>
        <begin position="79"/>
        <end position="154"/>
    </location>
</feature>